<organism evidence="1 2">
    <name type="scientific">Sphaerisporangium corydalis</name>
    <dbReference type="NCBI Taxonomy" id="1441875"/>
    <lineage>
        <taxon>Bacteria</taxon>
        <taxon>Bacillati</taxon>
        <taxon>Actinomycetota</taxon>
        <taxon>Actinomycetes</taxon>
        <taxon>Streptosporangiales</taxon>
        <taxon>Streptosporangiaceae</taxon>
        <taxon>Sphaerisporangium</taxon>
    </lineage>
</organism>
<evidence type="ECO:0000313" key="1">
    <source>
        <dbReference type="EMBL" id="MFC4591951.1"/>
    </source>
</evidence>
<accession>A0ABV9EQM9</accession>
<comment type="caution">
    <text evidence="1">The sequence shown here is derived from an EMBL/GenBank/DDBJ whole genome shotgun (WGS) entry which is preliminary data.</text>
</comment>
<name>A0ABV9EQM9_9ACTN</name>
<gene>
    <name evidence="1" type="ORF">ACFO8L_38100</name>
</gene>
<reference evidence="2" key="1">
    <citation type="journal article" date="2019" name="Int. J. Syst. Evol. Microbiol.">
        <title>The Global Catalogue of Microorganisms (GCM) 10K type strain sequencing project: providing services to taxonomists for standard genome sequencing and annotation.</title>
        <authorList>
            <consortium name="The Broad Institute Genomics Platform"/>
            <consortium name="The Broad Institute Genome Sequencing Center for Infectious Disease"/>
            <person name="Wu L."/>
            <person name="Ma J."/>
        </authorList>
    </citation>
    <scope>NUCLEOTIDE SEQUENCE [LARGE SCALE GENOMIC DNA]</scope>
    <source>
        <strain evidence="2">CCUG 49560</strain>
    </source>
</reference>
<protein>
    <submittedName>
        <fullName evidence="1">Uncharacterized protein</fullName>
    </submittedName>
</protein>
<evidence type="ECO:0000313" key="2">
    <source>
        <dbReference type="Proteomes" id="UP001595891"/>
    </source>
</evidence>
<dbReference type="RefSeq" id="WP_262846161.1">
    <property type="nucleotide sequence ID" value="NZ_JANZYP010000044.1"/>
</dbReference>
<dbReference type="Proteomes" id="UP001595891">
    <property type="component" value="Unassembled WGS sequence"/>
</dbReference>
<keyword evidence="2" id="KW-1185">Reference proteome</keyword>
<proteinExistence type="predicted"/>
<dbReference type="EMBL" id="JBHSFN010000039">
    <property type="protein sequence ID" value="MFC4591951.1"/>
    <property type="molecule type" value="Genomic_DNA"/>
</dbReference>
<sequence length="135" mass="14144">MSVTLTDDDKRILRTAAYGAVTLMSAADVAGKPHKTATNGSLALYSATGLIGHVLAEKTRNIDLKGKTVADLADHVLPALTAAVTLLKKQDPAEADNFRGIVLIAVEASARAHQDRPSPTLEDMTRKITAALDAG</sequence>